<keyword evidence="2" id="KW-1185">Reference proteome</keyword>
<dbReference type="HOGENOM" id="CLU_2732593_0_0_9"/>
<dbReference type="EMBL" id="CP000141">
    <property type="protein sequence ID" value="ABB15028.1"/>
    <property type="molecule type" value="Genomic_DNA"/>
</dbReference>
<evidence type="ECO:0000313" key="2">
    <source>
        <dbReference type="Proteomes" id="UP000002706"/>
    </source>
</evidence>
<evidence type="ECO:0000313" key="1">
    <source>
        <dbReference type="EMBL" id="ABB15028.1"/>
    </source>
</evidence>
<gene>
    <name evidence="1" type="ordered locus">CHY_0801</name>
</gene>
<dbReference type="KEGG" id="chy:CHY_0801"/>
<name>Q3ADX9_CARHZ</name>
<reference evidence="1 2" key="1">
    <citation type="journal article" date="2005" name="PLoS Genet.">
        <title>Life in hot carbon monoxide: the complete genome sequence of Carboxydothermus hydrogenoformans Z-2901.</title>
        <authorList>
            <person name="Wu M."/>
            <person name="Ren Q."/>
            <person name="Durkin A.S."/>
            <person name="Daugherty S.C."/>
            <person name="Brinkac L.M."/>
            <person name="Dodson R.J."/>
            <person name="Madupu R."/>
            <person name="Sullivan S.A."/>
            <person name="Kolonay J.F."/>
            <person name="Haft D.H."/>
            <person name="Nelson W.C."/>
            <person name="Tallon L.J."/>
            <person name="Jones K.M."/>
            <person name="Ulrich L.E."/>
            <person name="Gonzalez J.M."/>
            <person name="Zhulin I.B."/>
            <person name="Robb F.T."/>
            <person name="Eisen J.A."/>
        </authorList>
    </citation>
    <scope>NUCLEOTIDE SEQUENCE [LARGE SCALE GENOMIC DNA]</scope>
    <source>
        <strain evidence="2">ATCC BAA-161 / DSM 6008 / Z-2901</strain>
    </source>
</reference>
<dbReference type="AlphaFoldDB" id="Q3ADX9"/>
<dbReference type="STRING" id="246194.CHY_0801"/>
<protein>
    <submittedName>
        <fullName evidence="1">Uncharacterized protein</fullName>
    </submittedName>
</protein>
<organism evidence="1 2">
    <name type="scientific">Carboxydothermus hydrogenoformans (strain ATCC BAA-161 / DSM 6008 / Z-2901)</name>
    <dbReference type="NCBI Taxonomy" id="246194"/>
    <lineage>
        <taxon>Bacteria</taxon>
        <taxon>Bacillati</taxon>
        <taxon>Bacillota</taxon>
        <taxon>Clostridia</taxon>
        <taxon>Thermoanaerobacterales</taxon>
        <taxon>Thermoanaerobacteraceae</taxon>
        <taxon>Carboxydothermus</taxon>
    </lineage>
</organism>
<dbReference type="InParanoid" id="Q3ADX9"/>
<dbReference type="Proteomes" id="UP000002706">
    <property type="component" value="Chromosome"/>
</dbReference>
<proteinExistence type="predicted"/>
<accession>Q3ADX9</accession>
<sequence>MGSLVELLLQKNKLLRVFSPKALGHGENTKGYYRETGVPPVLERSYQSAFLKRGAFNFRRLKKCLILLTGK</sequence>